<dbReference type="STRING" id="1817864.A2Z21_04245"/>
<dbReference type="SUPFAM" id="SSF89447">
    <property type="entry name" value="AbrB/MazE/MraZ-like"/>
    <property type="match status" value="1"/>
</dbReference>
<gene>
    <name evidence="1" type="ORF">A2Z21_04245</name>
</gene>
<name>A0A1F5UP19_FRAXR</name>
<comment type="caution">
    <text evidence="1">The sequence shown here is derived from an EMBL/GenBank/DDBJ whole genome shotgun (WGS) entry which is preliminary data.</text>
</comment>
<dbReference type="EMBL" id="MFGX01000125">
    <property type="protein sequence ID" value="OGF52875.1"/>
    <property type="molecule type" value="Genomic_DNA"/>
</dbReference>
<dbReference type="AlphaFoldDB" id="A0A1F5UP19"/>
<sequence length="80" mass="8792">MAGGKGARNLVRIGNSEGVILPSHILRAMGVTPETRCEIRIVGPKTIQIQFVNDRDAAVIRSIAEFVTDYREDLQSLAKK</sequence>
<evidence type="ECO:0000313" key="2">
    <source>
        <dbReference type="Proteomes" id="UP000179157"/>
    </source>
</evidence>
<protein>
    <recommendedName>
        <fullName evidence="3">SpoVT-AbrB domain-containing protein</fullName>
    </recommendedName>
</protein>
<proteinExistence type="predicted"/>
<dbReference type="Gene3D" id="2.10.260.10">
    <property type="match status" value="1"/>
</dbReference>
<dbReference type="InterPro" id="IPR037914">
    <property type="entry name" value="SpoVT-AbrB_sf"/>
</dbReference>
<evidence type="ECO:0000313" key="1">
    <source>
        <dbReference type="EMBL" id="OGF52875.1"/>
    </source>
</evidence>
<dbReference type="Proteomes" id="UP000179157">
    <property type="component" value="Unassembled WGS sequence"/>
</dbReference>
<organism evidence="1 2">
    <name type="scientific">Fraserbacteria sp. (strain RBG_16_55_9)</name>
    <dbReference type="NCBI Taxonomy" id="1817864"/>
    <lineage>
        <taxon>Bacteria</taxon>
        <taxon>Candidatus Fraseribacteriota</taxon>
    </lineage>
</organism>
<evidence type="ECO:0008006" key="3">
    <source>
        <dbReference type="Google" id="ProtNLM"/>
    </source>
</evidence>
<reference evidence="1 2" key="1">
    <citation type="journal article" date="2016" name="Nat. Commun.">
        <title>Thousands of microbial genomes shed light on interconnected biogeochemical processes in an aquifer system.</title>
        <authorList>
            <person name="Anantharaman K."/>
            <person name="Brown C.T."/>
            <person name="Hug L.A."/>
            <person name="Sharon I."/>
            <person name="Castelle C.J."/>
            <person name="Probst A.J."/>
            <person name="Thomas B.C."/>
            <person name="Singh A."/>
            <person name="Wilkins M.J."/>
            <person name="Karaoz U."/>
            <person name="Brodie E.L."/>
            <person name="Williams K.H."/>
            <person name="Hubbard S.S."/>
            <person name="Banfield J.F."/>
        </authorList>
    </citation>
    <scope>NUCLEOTIDE SEQUENCE [LARGE SCALE GENOMIC DNA]</scope>
    <source>
        <strain evidence="2">RBG_16_55_9</strain>
    </source>
</reference>
<accession>A0A1F5UP19</accession>